<name>M4EQE6_BRACM</name>
<dbReference type="FunFam" id="3.30.200.20:FF:000046">
    <property type="entry name" value="Mitogen-activated protein kinase"/>
    <property type="match status" value="1"/>
</dbReference>
<dbReference type="InterPro" id="IPR050117">
    <property type="entry name" value="MAPK"/>
</dbReference>
<comment type="catalytic activity">
    <reaction evidence="9">
        <text>L-threonyl-[protein] + ATP = O-phospho-L-threonyl-[protein] + ADP + H(+)</text>
        <dbReference type="Rhea" id="RHEA:46608"/>
        <dbReference type="Rhea" id="RHEA-COMP:11060"/>
        <dbReference type="Rhea" id="RHEA-COMP:11605"/>
        <dbReference type="ChEBI" id="CHEBI:15378"/>
        <dbReference type="ChEBI" id="CHEBI:30013"/>
        <dbReference type="ChEBI" id="CHEBI:30616"/>
        <dbReference type="ChEBI" id="CHEBI:61977"/>
        <dbReference type="ChEBI" id="CHEBI:456216"/>
        <dbReference type="EC" id="2.7.11.24"/>
    </reaction>
</comment>
<dbReference type="OMA" id="APSTVFW"/>
<evidence type="ECO:0000256" key="5">
    <source>
        <dbReference type="ARBA" id="ARBA00022679"/>
    </source>
</evidence>
<feature type="binding site" evidence="11">
    <location>
        <position position="122"/>
    </location>
    <ligand>
        <name>ATP</name>
        <dbReference type="ChEBI" id="CHEBI:30616"/>
    </ligand>
</feature>
<dbReference type="STRING" id="51351.M4EQE6"/>
<dbReference type="GO" id="GO:0004674">
    <property type="term" value="F:protein serine/threonine kinase activity"/>
    <property type="evidence" value="ECO:0000318"/>
    <property type="project" value="GO_Central"/>
</dbReference>
<dbReference type="GO" id="GO:0005524">
    <property type="term" value="F:ATP binding"/>
    <property type="evidence" value="ECO:0007669"/>
    <property type="project" value="UniProtKB-UniRule"/>
</dbReference>
<keyword evidence="7" id="KW-0418">Kinase</keyword>
<evidence type="ECO:0000256" key="11">
    <source>
        <dbReference type="PROSITE-ProRule" id="PRU10141"/>
    </source>
</evidence>
<evidence type="ECO:0000256" key="8">
    <source>
        <dbReference type="ARBA" id="ARBA00022840"/>
    </source>
</evidence>
<evidence type="ECO:0000256" key="10">
    <source>
        <dbReference type="ARBA" id="ARBA00048312"/>
    </source>
</evidence>
<dbReference type="InterPro" id="IPR017441">
    <property type="entry name" value="Protein_kinase_ATP_BS"/>
</dbReference>
<organism evidence="14 15">
    <name type="scientific">Brassica campestris</name>
    <name type="common">Field mustard</name>
    <dbReference type="NCBI Taxonomy" id="3711"/>
    <lineage>
        <taxon>Eukaryota</taxon>
        <taxon>Viridiplantae</taxon>
        <taxon>Streptophyta</taxon>
        <taxon>Embryophyta</taxon>
        <taxon>Tracheophyta</taxon>
        <taxon>Spermatophyta</taxon>
        <taxon>Magnoliopsida</taxon>
        <taxon>eudicotyledons</taxon>
        <taxon>Gunneridae</taxon>
        <taxon>Pentapetalae</taxon>
        <taxon>rosids</taxon>
        <taxon>malvids</taxon>
        <taxon>Brassicales</taxon>
        <taxon>Brassicaceae</taxon>
        <taxon>Brassiceae</taxon>
        <taxon>Brassica</taxon>
    </lineage>
</organism>
<dbReference type="EnsemblPlants" id="Bra031017.1">
    <property type="protein sequence ID" value="Bra031017.1-P"/>
    <property type="gene ID" value="Bra031017"/>
</dbReference>
<dbReference type="InterPro" id="IPR003527">
    <property type="entry name" value="MAP_kinase_CS"/>
</dbReference>
<dbReference type="InParanoid" id="M4EQE6"/>
<dbReference type="GO" id="GO:0106310">
    <property type="term" value="F:protein serine kinase activity"/>
    <property type="evidence" value="ECO:0007669"/>
    <property type="project" value="RHEA"/>
</dbReference>
<keyword evidence="3" id="KW-0723">Serine/threonine-protein kinase</keyword>
<keyword evidence="15" id="KW-1185">Reference proteome</keyword>
<dbReference type="Pfam" id="PF00069">
    <property type="entry name" value="Pkinase"/>
    <property type="match status" value="1"/>
</dbReference>
<evidence type="ECO:0000313" key="14">
    <source>
        <dbReference type="EnsemblPlants" id="Bra031017.1-P"/>
    </source>
</evidence>
<dbReference type="FunFam" id="1.10.510.10:FF:000283">
    <property type="entry name" value="Mitogen-activated protein kinase"/>
    <property type="match status" value="1"/>
</dbReference>
<evidence type="ECO:0000256" key="9">
    <source>
        <dbReference type="ARBA" id="ARBA00047592"/>
    </source>
</evidence>
<dbReference type="Gene3D" id="1.10.510.10">
    <property type="entry name" value="Transferase(Phosphotransferase) domain 1"/>
    <property type="match status" value="2"/>
</dbReference>
<dbReference type="InterPro" id="IPR011009">
    <property type="entry name" value="Kinase-like_dom_sf"/>
</dbReference>
<comment type="catalytic activity">
    <reaction evidence="10">
        <text>L-seryl-[protein] + ATP = O-phospho-L-seryl-[protein] + ADP + H(+)</text>
        <dbReference type="Rhea" id="RHEA:17989"/>
        <dbReference type="Rhea" id="RHEA-COMP:9863"/>
        <dbReference type="Rhea" id="RHEA-COMP:11604"/>
        <dbReference type="ChEBI" id="CHEBI:15378"/>
        <dbReference type="ChEBI" id="CHEBI:29999"/>
        <dbReference type="ChEBI" id="CHEBI:30616"/>
        <dbReference type="ChEBI" id="CHEBI:83421"/>
        <dbReference type="ChEBI" id="CHEBI:456216"/>
        <dbReference type="EC" id="2.7.11.24"/>
    </reaction>
</comment>
<dbReference type="eggNOG" id="KOG0660">
    <property type="taxonomic scope" value="Eukaryota"/>
</dbReference>
<dbReference type="PANTHER" id="PTHR24055">
    <property type="entry name" value="MITOGEN-ACTIVATED PROTEIN KINASE"/>
    <property type="match status" value="1"/>
</dbReference>
<feature type="domain" description="Protein kinase" evidence="13">
    <location>
        <begin position="92"/>
        <end position="380"/>
    </location>
</feature>
<evidence type="ECO:0000256" key="2">
    <source>
        <dbReference type="ARBA" id="ARBA00012411"/>
    </source>
</evidence>
<evidence type="ECO:0000256" key="3">
    <source>
        <dbReference type="ARBA" id="ARBA00022527"/>
    </source>
</evidence>
<dbReference type="GO" id="GO:0035556">
    <property type="term" value="P:intracellular signal transduction"/>
    <property type="evidence" value="ECO:0000318"/>
    <property type="project" value="GO_Central"/>
</dbReference>
<dbReference type="Gene3D" id="3.30.200.20">
    <property type="entry name" value="Phosphorylase Kinase, domain 1"/>
    <property type="match status" value="2"/>
</dbReference>
<dbReference type="EC" id="2.7.11.24" evidence="2"/>
<evidence type="ECO:0000259" key="13">
    <source>
        <dbReference type="PROSITE" id="PS50011"/>
    </source>
</evidence>
<dbReference type="InterPro" id="IPR000719">
    <property type="entry name" value="Prot_kinase_dom"/>
</dbReference>
<proteinExistence type="inferred from homology"/>
<evidence type="ECO:0000313" key="15">
    <source>
        <dbReference type="Proteomes" id="UP000011750"/>
    </source>
</evidence>
<dbReference type="GO" id="GO:0005634">
    <property type="term" value="C:nucleus"/>
    <property type="evidence" value="ECO:0000318"/>
    <property type="project" value="GO_Central"/>
</dbReference>
<keyword evidence="8 11" id="KW-0067">ATP-binding</keyword>
<dbReference type="SMART" id="SM00220">
    <property type="entry name" value="S_TKc"/>
    <property type="match status" value="1"/>
</dbReference>
<keyword evidence="5" id="KW-0808">Transferase</keyword>
<feature type="compositionally biased region" description="Low complexity" evidence="12">
    <location>
        <begin position="484"/>
        <end position="495"/>
    </location>
</feature>
<dbReference type="SUPFAM" id="SSF56112">
    <property type="entry name" value="Protein kinase-like (PK-like)"/>
    <property type="match status" value="1"/>
</dbReference>
<evidence type="ECO:0000256" key="7">
    <source>
        <dbReference type="ARBA" id="ARBA00022777"/>
    </source>
</evidence>
<protein>
    <recommendedName>
        <fullName evidence="2">mitogen-activated protein kinase</fullName>
        <ecNumber evidence="2">2.7.11.24</ecNumber>
    </recommendedName>
</protein>
<dbReference type="PROSITE" id="PS00107">
    <property type="entry name" value="PROTEIN_KINASE_ATP"/>
    <property type="match status" value="1"/>
</dbReference>
<comment type="similarity">
    <text evidence="1">Belongs to the protein kinase superfamily. CMGC Ser/Thr protein kinase family. MAP kinase subfamily.</text>
</comment>
<dbReference type="Gramene" id="Bra031017.1">
    <property type="protein sequence ID" value="Bra031017.1-P"/>
    <property type="gene ID" value="Bra031017"/>
</dbReference>
<sequence length="528" mass="59800">MGGGGNLVDGVRRWLFQRPSSSNNNPHEPIVPKSDTFSIPHHQSELIITEDLDFSGLKLIKVPKRHHLPMDPQKKGVQEKDFFTEYGEANRYQVQEVVGKGSYGVVASALDTHTGERVAIKKINDVFEHVSDATRILREIKLLRLLKHPDVVEIKHIMLPPSRREFRDIYVVFELMESDLHQVIKANDDLTPDHYQFFLYQLLRGLKYVHAANVFHRDLKPKNILANADCKLKICDFGLARVSFNDAPTAIFWTDYVATRWYRAPELCGSFFSKIRNEKARRYLSSMRKKQPVPFSHKFPKADPLALRLLERLIAFDPKDRVSAEDALADPYFSGLSNSEREPSTQPISKLEFDFERKKLNKDDVRELIYREILEYHPQMLEEYKRGGDQLSFMYPSGVDRFKRQFAHLEENQGKPGAGAGGGRSTAMHRHHASLPIERVPAQSGQTVEESSDVERRAAAAVASTLESEEADNGGGYSARSLMKSSSISGSKCIGVQSKTDKEDTIAEEGDDESVAELTDRVASLRNS</sequence>
<dbReference type="PROSITE" id="PS50011">
    <property type="entry name" value="PROTEIN_KINASE_DOM"/>
    <property type="match status" value="1"/>
</dbReference>
<reference evidence="14 15" key="2">
    <citation type="journal article" date="2018" name="Hortic Res">
        <title>Improved Brassica rapa reference genome by single-molecule sequencing and chromosome conformation capture technologies.</title>
        <authorList>
            <person name="Zhang L."/>
            <person name="Cai X."/>
            <person name="Wu J."/>
            <person name="Liu M."/>
            <person name="Grob S."/>
            <person name="Cheng F."/>
            <person name="Liang J."/>
            <person name="Cai C."/>
            <person name="Liu Z."/>
            <person name="Liu B."/>
            <person name="Wang F."/>
            <person name="Li S."/>
            <person name="Liu F."/>
            <person name="Li X."/>
            <person name="Cheng L."/>
            <person name="Yang W."/>
            <person name="Li M.H."/>
            <person name="Grossniklaus U."/>
            <person name="Zheng H."/>
            <person name="Wang X."/>
        </authorList>
    </citation>
    <scope>NUCLEOTIDE SEQUENCE [LARGE SCALE GENOMIC DNA]</scope>
    <source>
        <strain evidence="14 15">cv. Chiifu-401-42</strain>
    </source>
</reference>
<evidence type="ECO:0000256" key="1">
    <source>
        <dbReference type="ARBA" id="ARBA00008832"/>
    </source>
</evidence>
<dbReference type="FunFam" id="3.30.200.20:FF:000578">
    <property type="entry name" value="Mitogen-activated protein kinase"/>
    <property type="match status" value="1"/>
</dbReference>
<evidence type="ECO:0000256" key="4">
    <source>
        <dbReference type="ARBA" id="ARBA00022553"/>
    </source>
</evidence>
<dbReference type="PROSITE" id="PS01351">
    <property type="entry name" value="MAPK"/>
    <property type="match status" value="1"/>
</dbReference>
<evidence type="ECO:0000256" key="12">
    <source>
        <dbReference type="SAM" id="MobiDB-lite"/>
    </source>
</evidence>
<keyword evidence="6 11" id="KW-0547">Nucleotide-binding</keyword>
<dbReference type="GO" id="GO:0005737">
    <property type="term" value="C:cytoplasm"/>
    <property type="evidence" value="ECO:0000318"/>
    <property type="project" value="GO_Central"/>
</dbReference>
<dbReference type="Proteomes" id="UP000011750">
    <property type="component" value="Chromosome A09"/>
</dbReference>
<reference evidence="14 15" key="1">
    <citation type="journal article" date="2011" name="Nat. Genet.">
        <title>The genome of the mesopolyploid crop species Brassica rapa.</title>
        <authorList>
            <consortium name="Brassica rapa Genome Sequencing Project Consortium"/>
            <person name="Wang X."/>
            <person name="Wang H."/>
            <person name="Wang J."/>
            <person name="Sun R."/>
            <person name="Wu J."/>
            <person name="Liu S."/>
            <person name="Bai Y."/>
            <person name="Mun J.H."/>
            <person name="Bancroft I."/>
            <person name="Cheng F."/>
            <person name="Huang S."/>
            <person name="Li X."/>
            <person name="Hua W."/>
            <person name="Wang J."/>
            <person name="Wang X."/>
            <person name="Freeling M."/>
            <person name="Pires J.C."/>
            <person name="Paterson A.H."/>
            <person name="Chalhoub B."/>
            <person name="Wang B."/>
            <person name="Hayward A."/>
            <person name="Sharpe A.G."/>
            <person name="Park B.S."/>
            <person name="Weisshaar B."/>
            <person name="Liu B."/>
            <person name="Li B."/>
            <person name="Liu B."/>
            <person name="Tong C."/>
            <person name="Song C."/>
            <person name="Duran C."/>
            <person name="Peng C."/>
            <person name="Geng C."/>
            <person name="Koh C."/>
            <person name="Lin C."/>
            <person name="Edwards D."/>
            <person name="Mu D."/>
            <person name="Shen D."/>
            <person name="Soumpourou E."/>
            <person name="Li F."/>
            <person name="Fraser F."/>
            <person name="Conant G."/>
            <person name="Lassalle G."/>
            <person name="King G.J."/>
            <person name="Bonnema G."/>
            <person name="Tang H."/>
            <person name="Wang H."/>
            <person name="Belcram H."/>
            <person name="Zhou H."/>
            <person name="Hirakawa H."/>
            <person name="Abe H."/>
            <person name="Guo H."/>
            <person name="Wang H."/>
            <person name="Jin H."/>
            <person name="Parkin I.A."/>
            <person name="Batley J."/>
            <person name="Kim J.S."/>
            <person name="Just J."/>
            <person name="Li J."/>
            <person name="Xu J."/>
            <person name="Deng J."/>
            <person name="Kim J.A."/>
            <person name="Li J."/>
            <person name="Yu J."/>
            <person name="Meng J."/>
            <person name="Wang J."/>
            <person name="Min J."/>
            <person name="Poulain J."/>
            <person name="Wang J."/>
            <person name="Hatakeyama K."/>
            <person name="Wu K."/>
            <person name="Wang L."/>
            <person name="Fang L."/>
            <person name="Trick M."/>
            <person name="Links M.G."/>
            <person name="Zhao M."/>
            <person name="Jin M."/>
            <person name="Ramchiary N."/>
            <person name="Drou N."/>
            <person name="Berkman P.J."/>
            <person name="Cai Q."/>
            <person name="Huang Q."/>
            <person name="Li R."/>
            <person name="Tabata S."/>
            <person name="Cheng S."/>
            <person name="Zhang S."/>
            <person name="Zhang S."/>
            <person name="Huang S."/>
            <person name="Sato S."/>
            <person name="Sun S."/>
            <person name="Kwon S.J."/>
            <person name="Choi S.R."/>
            <person name="Lee T.H."/>
            <person name="Fan W."/>
            <person name="Zhao X."/>
            <person name="Tan X."/>
            <person name="Xu X."/>
            <person name="Wang Y."/>
            <person name="Qiu Y."/>
            <person name="Yin Y."/>
            <person name="Li Y."/>
            <person name="Du Y."/>
            <person name="Liao Y."/>
            <person name="Lim Y."/>
            <person name="Narusaka Y."/>
            <person name="Wang Y."/>
            <person name="Wang Z."/>
            <person name="Li Z."/>
            <person name="Wang Z."/>
            <person name="Xiong Z."/>
            <person name="Zhang Z."/>
        </authorList>
    </citation>
    <scope>NUCLEOTIDE SEQUENCE [LARGE SCALE GENOMIC DNA]</scope>
    <source>
        <strain evidence="14 15">cv. Chiifu-401-42</strain>
    </source>
</reference>
<accession>M4EQE6</accession>
<reference evidence="14" key="3">
    <citation type="submission" date="2023-03" db="UniProtKB">
        <authorList>
            <consortium name="EnsemblPlants"/>
        </authorList>
    </citation>
    <scope>IDENTIFICATION</scope>
    <source>
        <strain evidence="14">cv. Chiifu-401-42</strain>
    </source>
</reference>
<dbReference type="GO" id="GO:0004707">
    <property type="term" value="F:MAP kinase activity"/>
    <property type="evidence" value="ECO:0007669"/>
    <property type="project" value="UniProtKB-EC"/>
</dbReference>
<evidence type="ECO:0000256" key="6">
    <source>
        <dbReference type="ARBA" id="ARBA00022741"/>
    </source>
</evidence>
<dbReference type="AlphaFoldDB" id="M4EQE6"/>
<feature type="compositionally biased region" description="Acidic residues" evidence="12">
    <location>
        <begin position="506"/>
        <end position="515"/>
    </location>
</feature>
<keyword evidence="4" id="KW-0597">Phosphoprotein</keyword>
<dbReference type="HOGENOM" id="CLU_000288_181_5_1"/>
<feature type="region of interest" description="Disordered" evidence="12">
    <location>
        <begin position="436"/>
        <end position="528"/>
    </location>
</feature>
<feature type="region of interest" description="Disordered" evidence="12">
    <location>
        <begin position="412"/>
        <end position="431"/>
    </location>
</feature>